<dbReference type="EMBL" id="JAAECE010000004">
    <property type="protein sequence ID" value="KAF1801469.1"/>
    <property type="molecule type" value="Genomic_DNA"/>
</dbReference>
<accession>A0A8H4F1G5</accession>
<evidence type="ECO:0000313" key="2">
    <source>
        <dbReference type="EMBL" id="KAF1801469.1"/>
    </source>
</evidence>
<keyword evidence="1" id="KW-1133">Transmembrane helix</keyword>
<reference evidence="2 3" key="1">
    <citation type="submission" date="2019-09" db="EMBL/GenBank/DDBJ databases">
        <authorList>
            <consortium name="DOE Joint Genome Institute"/>
            <person name="Mondo S.J."/>
            <person name="Navarro-Mendoza M.I."/>
            <person name="Perez-Arques C."/>
            <person name="Panchal S."/>
            <person name="Nicolas F.E."/>
            <person name="Ganguly P."/>
            <person name="Pangilinan J."/>
            <person name="Grigoriev I."/>
            <person name="Heitman J."/>
            <person name="Sanya K."/>
            <person name="Garre V."/>
        </authorList>
    </citation>
    <scope>NUCLEOTIDE SEQUENCE [LARGE SCALE GENOMIC DNA]</scope>
    <source>
        <strain evidence="2 3">MU402</strain>
    </source>
</reference>
<evidence type="ECO:0000256" key="1">
    <source>
        <dbReference type="SAM" id="Phobius"/>
    </source>
</evidence>
<gene>
    <name evidence="2" type="ORF">FB192DRAFT_1372857</name>
</gene>
<dbReference type="AlphaFoldDB" id="A0A8H4F1G5"/>
<comment type="caution">
    <text evidence="2">The sequence shown here is derived from an EMBL/GenBank/DDBJ whole genome shotgun (WGS) entry which is preliminary data.</text>
</comment>
<organism evidence="2 3">
    <name type="scientific">Mucor circinelloides f. lusitanicus</name>
    <name type="common">Mucor racemosus var. lusitanicus</name>
    <dbReference type="NCBI Taxonomy" id="29924"/>
    <lineage>
        <taxon>Eukaryota</taxon>
        <taxon>Fungi</taxon>
        <taxon>Fungi incertae sedis</taxon>
        <taxon>Mucoromycota</taxon>
        <taxon>Mucoromycotina</taxon>
        <taxon>Mucoromycetes</taxon>
        <taxon>Mucorales</taxon>
        <taxon>Mucorineae</taxon>
        <taxon>Mucoraceae</taxon>
        <taxon>Mucor</taxon>
    </lineage>
</organism>
<feature type="transmembrane region" description="Helical" evidence="1">
    <location>
        <begin position="37"/>
        <end position="59"/>
    </location>
</feature>
<proteinExistence type="predicted"/>
<feature type="transmembrane region" description="Helical" evidence="1">
    <location>
        <begin position="85"/>
        <end position="105"/>
    </location>
</feature>
<evidence type="ECO:0000313" key="3">
    <source>
        <dbReference type="Proteomes" id="UP000469890"/>
    </source>
</evidence>
<sequence length="250" mass="28194">MVLATPVLKCRIGAYVLCTTSLVLLLVTSIWEIFKAYALLASNGVCSLSSLYLCGLQYWCQLRLKCILVCCRCCYIKVSILRLCLFRRVISVYSYLTLFFFVVSLQTHVSSSFSKLSRVYIQHPLLAIPGHYSMVLSRCSSFKWFYLPAHTNFTHRHLGYLSLGSTSHFLPYLLSRLALLISVGFDFLTKARLCFYSNTHGSNGFRTLASSISLLDLELLVSVVNIGAPLPLLQSLLAYQAAKYLVFHCH</sequence>
<name>A0A8H4F1G5_MUCCL</name>
<dbReference type="Proteomes" id="UP000469890">
    <property type="component" value="Unassembled WGS sequence"/>
</dbReference>
<feature type="transmembrane region" description="Helical" evidence="1">
    <location>
        <begin position="12"/>
        <end position="31"/>
    </location>
</feature>
<keyword evidence="1" id="KW-0812">Transmembrane</keyword>
<protein>
    <submittedName>
        <fullName evidence="2">Uncharacterized protein</fullName>
    </submittedName>
</protein>
<keyword evidence="1" id="KW-0472">Membrane</keyword>